<evidence type="ECO:0000256" key="1">
    <source>
        <dbReference type="ARBA" id="ARBA00013139"/>
    </source>
</evidence>
<comment type="caution">
    <text evidence="5">The sequence shown here is derived from an EMBL/GenBank/DDBJ whole genome shotgun (WGS) entry which is preliminary data.</text>
</comment>
<keyword evidence="5" id="KW-0032">Aminotransferase</keyword>
<gene>
    <name evidence="5" type="primary">pabB</name>
    <name evidence="5" type="ORF">F0357_05310</name>
</gene>
<dbReference type="PANTHER" id="PTHR11236:SF50">
    <property type="entry name" value="AMINODEOXYCHORISMATE SYNTHASE COMPONENT 1"/>
    <property type="match status" value="1"/>
</dbReference>
<sequence length="473" mass="50587">MIVVSERPLLQKAALPLVADLGPLDVLDAAERLRGLGTPALLDSAMRDPTLGRWSYLTADPFALVEIRDGILHIDGDARPGDALAQLRDILAPFRTPPDPAMPPFQGGAIGFFGYEFGRALERLPAPPIGAGSLPDAAFGLYDWVIAWDHETSRAVLVSTGFPETEPAARAARAAARRDAVLTRLAAPAPSGPESAPPLAWSADESRASYEAKVARSIEYVLAGDIFETNIAQRFSAPLPAGFSPWALYRRLRAANPATFAAFLDFGRFAIASSSPERFVKLEADRVEARPIKGTAPRSADPETDRARAAALEASVKDRAENVMIVDLLRNDLSRVCRPHSVEVPVLCGLESYATVHHLVSVVTGRLESGRDGLDLIRAAFPGGSITGAPKVRAMEIITEMEGRARGPYCGSIGYLGFDGAMDLNIAIRTVTLADGEAVYWAGGAITALSDPADEYEETLVKARRVLDATGRP</sequence>
<dbReference type="InterPro" id="IPR006805">
    <property type="entry name" value="Anth_synth_I_N"/>
</dbReference>
<keyword evidence="2 5" id="KW-0808">Transferase</keyword>
<dbReference type="GO" id="GO:0000162">
    <property type="term" value="P:L-tryptophan biosynthetic process"/>
    <property type="evidence" value="ECO:0007669"/>
    <property type="project" value="TreeGrafter"/>
</dbReference>
<dbReference type="PANTHER" id="PTHR11236">
    <property type="entry name" value="AMINOBENZOATE/ANTHRANILATE SYNTHASE"/>
    <property type="match status" value="1"/>
</dbReference>
<dbReference type="EC" id="2.6.1.85" evidence="1"/>
<evidence type="ECO:0000259" key="4">
    <source>
        <dbReference type="Pfam" id="PF04715"/>
    </source>
</evidence>
<dbReference type="Pfam" id="PF00425">
    <property type="entry name" value="Chorismate_bind"/>
    <property type="match status" value="1"/>
</dbReference>
<accession>A0A6A7Y1U2</accession>
<dbReference type="InterPro" id="IPR019999">
    <property type="entry name" value="Anth_synth_I-like"/>
</dbReference>
<feature type="domain" description="Anthranilate synthase component I N-terminal" evidence="4">
    <location>
        <begin position="25"/>
        <end position="155"/>
    </location>
</feature>
<dbReference type="NCBIfam" id="TIGR00553">
    <property type="entry name" value="pabB"/>
    <property type="match status" value="1"/>
</dbReference>
<dbReference type="GO" id="GO:0009396">
    <property type="term" value="P:folic acid-containing compound biosynthetic process"/>
    <property type="evidence" value="ECO:0007669"/>
    <property type="project" value="InterPro"/>
</dbReference>
<dbReference type="SUPFAM" id="SSF56322">
    <property type="entry name" value="ADC synthase"/>
    <property type="match status" value="1"/>
</dbReference>
<dbReference type="Proteomes" id="UP000332515">
    <property type="component" value="Unassembled WGS sequence"/>
</dbReference>
<feature type="domain" description="Chorismate-utilising enzyme C-terminal" evidence="3">
    <location>
        <begin position="207"/>
        <end position="462"/>
    </location>
</feature>
<organism evidence="5 6">
    <name type="scientific">Segnochrobactrum spirostomi</name>
    <dbReference type="NCBI Taxonomy" id="2608987"/>
    <lineage>
        <taxon>Bacteria</taxon>
        <taxon>Pseudomonadati</taxon>
        <taxon>Pseudomonadota</taxon>
        <taxon>Alphaproteobacteria</taxon>
        <taxon>Hyphomicrobiales</taxon>
        <taxon>Segnochrobactraceae</taxon>
        <taxon>Segnochrobactrum</taxon>
    </lineage>
</organism>
<dbReference type="Pfam" id="PF04715">
    <property type="entry name" value="Anth_synt_I_N"/>
    <property type="match status" value="1"/>
</dbReference>
<dbReference type="Gene3D" id="3.60.120.10">
    <property type="entry name" value="Anthranilate synthase"/>
    <property type="match status" value="1"/>
</dbReference>
<dbReference type="InterPro" id="IPR015890">
    <property type="entry name" value="Chorismate_C"/>
</dbReference>
<evidence type="ECO:0000259" key="3">
    <source>
        <dbReference type="Pfam" id="PF00425"/>
    </source>
</evidence>
<dbReference type="EMBL" id="VWNA01000001">
    <property type="protein sequence ID" value="MQT12091.1"/>
    <property type="molecule type" value="Genomic_DNA"/>
</dbReference>
<evidence type="ECO:0000313" key="6">
    <source>
        <dbReference type="Proteomes" id="UP000332515"/>
    </source>
</evidence>
<evidence type="ECO:0000256" key="2">
    <source>
        <dbReference type="ARBA" id="ARBA00022679"/>
    </source>
</evidence>
<dbReference type="PRINTS" id="PR00095">
    <property type="entry name" value="ANTSNTHASEI"/>
</dbReference>
<dbReference type="GO" id="GO:0046820">
    <property type="term" value="F:4-amino-4-deoxychorismate synthase activity"/>
    <property type="evidence" value="ECO:0007669"/>
    <property type="project" value="UniProtKB-EC"/>
</dbReference>
<protein>
    <recommendedName>
        <fullName evidence="1">aminodeoxychorismate synthase</fullName>
        <ecNumber evidence="1">2.6.1.85</ecNumber>
    </recommendedName>
</protein>
<evidence type="ECO:0000313" key="5">
    <source>
        <dbReference type="EMBL" id="MQT12091.1"/>
    </source>
</evidence>
<dbReference type="InterPro" id="IPR005802">
    <property type="entry name" value="ADC_synth_comp_1"/>
</dbReference>
<keyword evidence="6" id="KW-1185">Reference proteome</keyword>
<reference evidence="5 6" key="1">
    <citation type="submission" date="2019-09" db="EMBL/GenBank/DDBJ databases">
        <title>Segnochrobactrum spirostomi gen. nov., sp. nov., isolated from the ciliate Spirostomum cf. yagiui and description of a novel family, Segnochrobactraceae fam. nov. within the order Rhizobiales of the class Alphaproteobacteria.</title>
        <authorList>
            <person name="Akter S."/>
            <person name="Shazib S.U.A."/>
            <person name="Shin M.K."/>
        </authorList>
    </citation>
    <scope>NUCLEOTIDE SEQUENCE [LARGE SCALE GENOMIC DNA]</scope>
    <source>
        <strain evidence="5 6">Sp-1</strain>
    </source>
</reference>
<proteinExistence type="predicted"/>
<name>A0A6A7Y1U2_9HYPH</name>
<dbReference type="InterPro" id="IPR005801">
    <property type="entry name" value="ADC_synthase"/>
</dbReference>
<dbReference type="AlphaFoldDB" id="A0A6A7Y1U2"/>